<protein>
    <recommendedName>
        <fullName evidence="4">K Homology domain-containing protein</fullName>
    </recommendedName>
</protein>
<feature type="domain" description="K Homology" evidence="4">
    <location>
        <begin position="211"/>
        <end position="269"/>
    </location>
</feature>
<evidence type="ECO:0000259" key="4">
    <source>
        <dbReference type="SMART" id="SM00322"/>
    </source>
</evidence>
<dbReference type="CDD" id="cd22437">
    <property type="entry name" value="KH-I_BTR1_rpt2"/>
    <property type="match status" value="1"/>
</dbReference>
<feature type="domain" description="K Homology" evidence="4">
    <location>
        <begin position="391"/>
        <end position="464"/>
    </location>
</feature>
<dbReference type="GO" id="GO:0003723">
    <property type="term" value="F:RNA binding"/>
    <property type="evidence" value="ECO:0007669"/>
    <property type="project" value="UniProtKB-UniRule"/>
</dbReference>
<dbReference type="Pfam" id="PF00013">
    <property type="entry name" value="KH_1"/>
    <property type="match status" value="5"/>
</dbReference>
<dbReference type="EMBL" id="JAAMPC010000013">
    <property type="protein sequence ID" value="KAG2272372.1"/>
    <property type="molecule type" value="Genomic_DNA"/>
</dbReference>
<dbReference type="PROSITE" id="PS50084">
    <property type="entry name" value="KH_TYPE_1"/>
    <property type="match status" value="5"/>
</dbReference>
<feature type="domain" description="K Homology" evidence="4">
    <location>
        <begin position="102"/>
        <end position="170"/>
    </location>
</feature>
<dbReference type="PANTHER" id="PTHR10288">
    <property type="entry name" value="KH DOMAIN CONTAINING RNA BINDING PROTEIN"/>
    <property type="match status" value="1"/>
</dbReference>
<feature type="region of interest" description="Disordered" evidence="3">
    <location>
        <begin position="1"/>
        <end position="27"/>
    </location>
</feature>
<dbReference type="SUPFAM" id="SSF54791">
    <property type="entry name" value="Eukaryotic type KH-domain (KH-domain type I)"/>
    <property type="match status" value="5"/>
</dbReference>
<keyword evidence="6" id="KW-1185">Reference proteome</keyword>
<dbReference type="InterPro" id="IPR004087">
    <property type="entry name" value="KH_dom"/>
</dbReference>
<sequence>MDSTESETTDESPEEPSQEPDSSEKPTHIRFLVPKPLAGYVIGKGGSTITQFQDHSGAQILLSRNQEYFPGTTCRIVVVFGTIIQVLTAFQLLQGEDGSDVELRRTRVVVPHSSCGSIIGKGGATIRFFIEDSNAGIKISPMVFELSDRLVTLSGTMEEQIYDEYSQQVHSPIHIEEILFNARFRSSQHFARMEIGEVRSLGSKQNHKEDIYNSVTIGVSDEHIGVVIGRKGSHIMEISESSGARIKISGRGGFLPGTTCRIVVLQGEDGSDVELRRTRVVVPHSSCGSIIGKGGATIRFFIEDSNAGIKISPMVFELSDRLVTLSGTMEEQMRAIALILTKLTEDDEYSQQVHSPNSYRRDLGLRNILHAWKSVKSRRSLGSKQNHKEDIYNSVTIGVSDEHIGVVIGRKGSHIMEISESSGARIKISGRGGFLPGTTDRKVTISGFQASIDLAVSIIERKVDKASKRRAKDETDMDTD</sequence>
<evidence type="ECO:0000256" key="1">
    <source>
        <dbReference type="ARBA" id="ARBA00022737"/>
    </source>
</evidence>
<evidence type="ECO:0000313" key="5">
    <source>
        <dbReference type="EMBL" id="KAG2272372.1"/>
    </source>
</evidence>
<accession>A0A8X7UB84</accession>
<dbReference type="Proteomes" id="UP000886595">
    <property type="component" value="Unassembled WGS sequence"/>
</dbReference>
<keyword evidence="1" id="KW-0677">Repeat</keyword>
<name>A0A8X7UB84_BRACI</name>
<evidence type="ECO:0000313" key="6">
    <source>
        <dbReference type="Proteomes" id="UP000886595"/>
    </source>
</evidence>
<feature type="compositionally biased region" description="Acidic residues" evidence="3">
    <location>
        <begin position="1"/>
        <end position="18"/>
    </location>
</feature>
<dbReference type="OrthoDB" id="441329at2759"/>
<dbReference type="SMART" id="SM00322">
    <property type="entry name" value="KH"/>
    <property type="match status" value="5"/>
</dbReference>
<organism evidence="5 6">
    <name type="scientific">Brassica carinata</name>
    <name type="common">Ethiopian mustard</name>
    <name type="synonym">Abyssinian cabbage</name>
    <dbReference type="NCBI Taxonomy" id="52824"/>
    <lineage>
        <taxon>Eukaryota</taxon>
        <taxon>Viridiplantae</taxon>
        <taxon>Streptophyta</taxon>
        <taxon>Embryophyta</taxon>
        <taxon>Tracheophyta</taxon>
        <taxon>Spermatophyta</taxon>
        <taxon>Magnoliopsida</taxon>
        <taxon>eudicotyledons</taxon>
        <taxon>Gunneridae</taxon>
        <taxon>Pentapetalae</taxon>
        <taxon>rosids</taxon>
        <taxon>malvids</taxon>
        <taxon>Brassicales</taxon>
        <taxon>Brassicaceae</taxon>
        <taxon>Brassiceae</taxon>
        <taxon>Brassica</taxon>
    </lineage>
</organism>
<evidence type="ECO:0000256" key="2">
    <source>
        <dbReference type="PROSITE-ProRule" id="PRU00117"/>
    </source>
</evidence>
<dbReference type="InterPro" id="IPR004088">
    <property type="entry name" value="KH_dom_type_1"/>
</dbReference>
<dbReference type="InterPro" id="IPR036612">
    <property type="entry name" value="KH_dom_type_1_sf"/>
</dbReference>
<comment type="caution">
    <text evidence="5">The sequence shown here is derived from an EMBL/GenBank/DDBJ whole genome shotgun (WGS) entry which is preliminary data.</text>
</comment>
<keyword evidence="2" id="KW-0694">RNA-binding</keyword>
<proteinExistence type="predicted"/>
<dbReference type="AlphaFoldDB" id="A0A8X7UB84"/>
<evidence type="ECO:0000256" key="3">
    <source>
        <dbReference type="SAM" id="MobiDB-lite"/>
    </source>
</evidence>
<feature type="domain" description="K Homology" evidence="4">
    <location>
        <begin position="25"/>
        <end position="98"/>
    </location>
</feature>
<reference evidence="5 6" key="1">
    <citation type="submission" date="2020-02" db="EMBL/GenBank/DDBJ databases">
        <authorList>
            <person name="Ma Q."/>
            <person name="Huang Y."/>
            <person name="Song X."/>
            <person name="Pei D."/>
        </authorList>
    </citation>
    <scope>NUCLEOTIDE SEQUENCE [LARGE SCALE GENOMIC DNA]</scope>
    <source>
        <strain evidence="5">Sxm20200214</strain>
        <tissue evidence="5">Leaf</tissue>
    </source>
</reference>
<gene>
    <name evidence="5" type="ORF">Bca52824_066927</name>
</gene>
<dbReference type="Gene3D" id="3.30.1370.10">
    <property type="entry name" value="K Homology domain, type 1"/>
    <property type="match status" value="5"/>
</dbReference>
<feature type="domain" description="K Homology" evidence="4">
    <location>
        <begin position="274"/>
        <end position="344"/>
    </location>
</feature>